<keyword evidence="1" id="KW-0472">Membrane</keyword>
<reference evidence="3 4" key="1">
    <citation type="journal article" date="2018" name="Sci. Rep.">
        <title>Extensive genomic diversity among Mycobacterium marinum strains revealed by whole genome sequencing.</title>
        <authorList>
            <person name="Das S."/>
            <person name="Pettersson B.M."/>
            <person name="Behra P.R."/>
            <person name="Mallick A."/>
            <person name="Cheramie M."/>
            <person name="Ramesh M."/>
            <person name="Shirreff L."/>
            <person name="DuCote T."/>
            <person name="Dasgupta S."/>
            <person name="Ennis D.G."/>
            <person name="Kirsebom L.A."/>
        </authorList>
    </citation>
    <scope>NUCLEOTIDE SEQUENCE [LARGE SCALE GENOMIC DNA]</scope>
    <source>
        <strain evidence="3 4">Davis1</strain>
    </source>
</reference>
<comment type="caution">
    <text evidence="3">The sequence shown here is derived from an EMBL/GenBank/DDBJ whole genome shotgun (WGS) entry which is preliminary data.</text>
</comment>
<dbReference type="AlphaFoldDB" id="A0A3E2MV80"/>
<dbReference type="EMBL" id="PEDF01000089">
    <property type="protein sequence ID" value="RFZ40476.1"/>
    <property type="molecule type" value="Genomic_DNA"/>
</dbReference>
<evidence type="ECO:0000313" key="3">
    <source>
        <dbReference type="EMBL" id="RFZ40476.1"/>
    </source>
</evidence>
<feature type="transmembrane region" description="Helical" evidence="1">
    <location>
        <begin position="236"/>
        <end position="254"/>
    </location>
</feature>
<dbReference type="InterPro" id="IPR038762">
    <property type="entry name" value="ABM_predict"/>
</dbReference>
<dbReference type="RefSeq" id="WP_012394545.1">
    <property type="nucleotide sequence ID" value="NZ_BQLB01000053.1"/>
</dbReference>
<keyword evidence="3" id="KW-0503">Monooxygenase</keyword>
<accession>A0A3E2MV80</accession>
<dbReference type="PROSITE" id="PS51725">
    <property type="entry name" value="ABM"/>
    <property type="match status" value="1"/>
</dbReference>
<dbReference type="InterPro" id="IPR007138">
    <property type="entry name" value="ABM_dom"/>
</dbReference>
<dbReference type="InterPro" id="IPR011008">
    <property type="entry name" value="Dimeric_a/b-barrel"/>
</dbReference>
<dbReference type="Proteomes" id="UP000257451">
    <property type="component" value="Unassembled WGS sequence"/>
</dbReference>
<feature type="transmembrane region" description="Helical" evidence="1">
    <location>
        <begin position="304"/>
        <end position="325"/>
    </location>
</feature>
<evidence type="ECO:0000259" key="2">
    <source>
        <dbReference type="PROSITE" id="PS51725"/>
    </source>
</evidence>
<dbReference type="Pfam" id="PF03992">
    <property type="entry name" value="ABM"/>
    <property type="match status" value="1"/>
</dbReference>
<evidence type="ECO:0000313" key="4">
    <source>
        <dbReference type="Proteomes" id="UP000257451"/>
    </source>
</evidence>
<dbReference type="GO" id="GO:0004497">
    <property type="term" value="F:monooxygenase activity"/>
    <property type="evidence" value="ECO:0007669"/>
    <property type="project" value="UniProtKB-KW"/>
</dbReference>
<evidence type="ECO:0000256" key="1">
    <source>
        <dbReference type="SAM" id="Phobius"/>
    </source>
</evidence>
<dbReference type="PANTHER" id="PTHR40057">
    <property type="entry name" value="SLR1162 PROTEIN"/>
    <property type="match status" value="1"/>
</dbReference>
<dbReference type="Gene3D" id="3.30.70.100">
    <property type="match status" value="2"/>
</dbReference>
<feature type="domain" description="ABM" evidence="2">
    <location>
        <begin position="124"/>
        <end position="215"/>
    </location>
</feature>
<dbReference type="SUPFAM" id="SSF54909">
    <property type="entry name" value="Dimeric alpha+beta barrel"/>
    <property type="match status" value="2"/>
</dbReference>
<organism evidence="3 4">
    <name type="scientific">Mycobacterium marinum</name>
    <dbReference type="NCBI Taxonomy" id="1781"/>
    <lineage>
        <taxon>Bacteria</taxon>
        <taxon>Bacillati</taxon>
        <taxon>Actinomycetota</taxon>
        <taxon>Actinomycetes</taxon>
        <taxon>Mycobacteriales</taxon>
        <taxon>Mycobacteriaceae</taxon>
        <taxon>Mycobacterium</taxon>
        <taxon>Mycobacterium ulcerans group</taxon>
    </lineage>
</organism>
<protein>
    <submittedName>
        <fullName evidence="3">Antibiotic biosynthesis monooxygenase</fullName>
    </submittedName>
</protein>
<proteinExistence type="predicted"/>
<dbReference type="PANTHER" id="PTHR40057:SF1">
    <property type="entry name" value="SLR1162 PROTEIN"/>
    <property type="match status" value="1"/>
</dbReference>
<keyword evidence="1" id="KW-1133">Transmembrane helix</keyword>
<gene>
    <name evidence="3" type="ORF">DAVIS_03021</name>
</gene>
<keyword evidence="1" id="KW-0812">Transmembrane</keyword>
<keyword evidence="3" id="KW-0560">Oxidoreductase</keyword>
<name>A0A3E2MV80_MYCMR</name>
<dbReference type="OMA" id="GTELFRP"/>
<sequence>MGQKAPGGDRSGSYRAVEPRDNAVTVIIGQAIHSGREDDYVAWQQKLHKGLSHYPGYLGSELRPPGGAQSEWIAVYRFDSAPNAKSWLDSSSRQLMVSEAAGIFAGPASCQVIARSTEADDALMTVVVSHRVPEERVDEFLAWQKDIVAAESKFAGFRGAEMFRPVAGIQDEWTICYRFDTAEHLDAWLTSEARKQLMHHPHFRDYKMRKIDQSFGSWFVLGDETAPPPSDFKTSVAVWLGLYPTVVLLTMLLSPLRMPLWLGMLVGNLLSSFVMSYITMPYYSMPIIGWWLRPKASARQPRTNVGGMLLVVLVNGAWAVVFYLVTVRLWHP</sequence>